<comment type="caution">
    <text evidence="1">The sequence shown here is derived from an EMBL/GenBank/DDBJ whole genome shotgun (WGS) entry which is preliminary data.</text>
</comment>
<dbReference type="EMBL" id="JAAXKX010000012">
    <property type="protein sequence ID" value="NKN33465.1"/>
    <property type="molecule type" value="Genomic_DNA"/>
</dbReference>
<gene>
    <name evidence="1" type="ORF">HF203_09535</name>
</gene>
<accession>A0ABX1IB98</accession>
<dbReference type="Proteomes" id="UP000740754">
    <property type="component" value="Unassembled WGS sequence"/>
</dbReference>
<proteinExistence type="predicted"/>
<reference evidence="1 2" key="1">
    <citation type="submission" date="2020-04" db="EMBL/GenBank/DDBJ databases">
        <title>Draft Whole-Genome sequence of Marichromatium bheemlicum DSM 18632, type strain.</title>
        <authorList>
            <person name="Kyndt J.A."/>
            <person name="Meyer T.E."/>
        </authorList>
    </citation>
    <scope>NUCLEOTIDE SEQUENCE [LARGE SCALE GENOMIC DNA]</scope>
    <source>
        <strain evidence="1 2">DSM 18632</strain>
    </source>
</reference>
<keyword evidence="2" id="KW-1185">Reference proteome</keyword>
<protein>
    <recommendedName>
        <fullName evidence="3">DUF4007 domain-containing protein</fullName>
    </recommendedName>
</protein>
<organism evidence="1 2">
    <name type="scientific">Marichromatium bheemlicum</name>
    <dbReference type="NCBI Taxonomy" id="365339"/>
    <lineage>
        <taxon>Bacteria</taxon>
        <taxon>Pseudomonadati</taxon>
        <taxon>Pseudomonadota</taxon>
        <taxon>Gammaproteobacteria</taxon>
        <taxon>Chromatiales</taxon>
        <taxon>Chromatiaceae</taxon>
        <taxon>Marichromatium</taxon>
    </lineage>
</organism>
<sequence length="295" mass="32641">MTDAAAMACEPLRLNFPQDFLPDRALLARLLDFAAKGGVGDKLAISDATGIPTGKSTGKVEPMIHYARGMGLVTGESERGIWRLRATGLGERVVSEDPFLGEAVTQWVCHLLLCRRSGPEEPARGLADAWFLLFAEGAARLGSRFSRDAFERALRDRHGEASYLRALSGLVPRAYLEPGCFGELEVLRRVGSGSDELYERIPASAGRPLFPAFTVALFLAWERLFPAQQQVPLQGLLDGSRLLGVLHWRRRDAEPWISWMCDRRLIRLDQLTGDTVAQRLVPTQAVVQGLYDELV</sequence>
<evidence type="ECO:0008006" key="3">
    <source>
        <dbReference type="Google" id="ProtNLM"/>
    </source>
</evidence>
<dbReference type="RefSeq" id="WP_168669042.1">
    <property type="nucleotide sequence ID" value="NZ_JAAXKX010000012.1"/>
</dbReference>
<name>A0ABX1IB98_9GAMM</name>
<evidence type="ECO:0000313" key="1">
    <source>
        <dbReference type="EMBL" id="NKN33465.1"/>
    </source>
</evidence>
<evidence type="ECO:0000313" key="2">
    <source>
        <dbReference type="Proteomes" id="UP000740754"/>
    </source>
</evidence>